<dbReference type="STRING" id="553973.CLOHYLEM_07781"/>
<accession>C0C6P2</accession>
<feature type="transmembrane region" description="Helical" evidence="1">
    <location>
        <begin position="91"/>
        <end position="113"/>
    </location>
</feature>
<gene>
    <name evidence="3" type="ORF">CLOHYLEM_07781</name>
</gene>
<evidence type="ECO:0000313" key="4">
    <source>
        <dbReference type="Proteomes" id="UP000004893"/>
    </source>
</evidence>
<sequence length="445" mass="50019">MTQDIIISALLFILPCILILFLTFSDHLRTPTHATAAFSISCFMIIDMAATYIYYTKPLTAWTMILLSFAAMLAGVVLFRAASGYSFAQSLFSVAIVMCYTDSIYIFSSQFHYIAAGRLPDGPSALHTVSTLVISLATFPFVLLLFKRLLRPALDATESLAFWRISWGIPLCSRLLYYLTIFPIFSPNLPTSVQSDIYSAPTLWSIFTFFTYVIALKMVTETTKNARLQEELHISETQFAAQLKQSEMIQQRIEETMRIRHDFRHTLIALQACLDSKDYDGMGEFINNYICSLDSLRPTAYCDNPVVNAIISYYAEMARGDGITFSASVQLEQKLPLTDTDACIILGNLLENALEACQRQTGTGRYIHVKLHAVHGSSLVIIIDNSYSGIIHKKEHVFLSTKAKNRKGIGIASVLDIVSKYEGVPRFEYDAETFKVSIFLHHSRN</sequence>
<dbReference type="Pfam" id="PF14501">
    <property type="entry name" value="HATPase_c_5"/>
    <property type="match status" value="1"/>
</dbReference>
<feature type="transmembrane region" description="Helical" evidence="1">
    <location>
        <begin position="167"/>
        <end position="185"/>
    </location>
</feature>
<feature type="transmembrane region" description="Helical" evidence="1">
    <location>
        <begin position="197"/>
        <end position="219"/>
    </location>
</feature>
<dbReference type="SUPFAM" id="SSF55874">
    <property type="entry name" value="ATPase domain of HSP90 chaperone/DNA topoisomerase II/histidine kinase"/>
    <property type="match status" value="1"/>
</dbReference>
<organism evidence="3 4">
    <name type="scientific">[Clostridium] hylemonae DSM 15053</name>
    <dbReference type="NCBI Taxonomy" id="553973"/>
    <lineage>
        <taxon>Bacteria</taxon>
        <taxon>Bacillati</taxon>
        <taxon>Bacillota</taxon>
        <taxon>Clostridia</taxon>
        <taxon>Lachnospirales</taxon>
        <taxon>Lachnospiraceae</taxon>
    </lineage>
</organism>
<feature type="transmembrane region" description="Helical" evidence="1">
    <location>
        <begin position="61"/>
        <end position="79"/>
    </location>
</feature>
<keyword evidence="4" id="KW-1185">Reference proteome</keyword>
<evidence type="ECO:0000256" key="1">
    <source>
        <dbReference type="SAM" id="Phobius"/>
    </source>
</evidence>
<dbReference type="eggNOG" id="COG3290">
    <property type="taxonomic scope" value="Bacteria"/>
</dbReference>
<feature type="transmembrane region" description="Helical" evidence="1">
    <location>
        <begin position="36"/>
        <end position="55"/>
    </location>
</feature>
<dbReference type="PANTHER" id="PTHR40448">
    <property type="entry name" value="TWO-COMPONENT SENSOR HISTIDINE KINASE"/>
    <property type="match status" value="1"/>
</dbReference>
<proteinExistence type="predicted"/>
<protein>
    <recommendedName>
        <fullName evidence="2">Sensor histidine kinase NatK-like C-terminal domain-containing protein</fullName>
    </recommendedName>
</protein>
<reference evidence="3" key="2">
    <citation type="submission" date="2013-06" db="EMBL/GenBank/DDBJ databases">
        <title>Draft genome sequence of Clostridium hylemonae (DSM 15053).</title>
        <authorList>
            <person name="Sudarsanam P."/>
            <person name="Ley R."/>
            <person name="Guruge J."/>
            <person name="Turnbaugh P.J."/>
            <person name="Mahowald M."/>
            <person name="Liep D."/>
            <person name="Gordon J."/>
        </authorList>
    </citation>
    <scope>NUCLEOTIDE SEQUENCE</scope>
    <source>
        <strain evidence="3">DSM 15053</strain>
    </source>
</reference>
<name>C0C6P2_9FIRM</name>
<feature type="transmembrane region" description="Helical" evidence="1">
    <location>
        <begin position="6"/>
        <end position="24"/>
    </location>
</feature>
<dbReference type="AlphaFoldDB" id="C0C6P2"/>
<keyword evidence="1" id="KW-1133">Transmembrane helix</keyword>
<evidence type="ECO:0000313" key="3">
    <source>
        <dbReference type="EMBL" id="EEG72165.1"/>
    </source>
</evidence>
<dbReference type="InterPro" id="IPR036890">
    <property type="entry name" value="HATPase_C_sf"/>
</dbReference>
<dbReference type="Gene3D" id="3.30.565.10">
    <property type="entry name" value="Histidine kinase-like ATPase, C-terminal domain"/>
    <property type="match status" value="1"/>
</dbReference>
<comment type="caution">
    <text evidence="3">The sequence shown here is derived from an EMBL/GenBank/DDBJ whole genome shotgun (WGS) entry which is preliminary data.</text>
</comment>
<keyword evidence="1" id="KW-0812">Transmembrane</keyword>
<feature type="domain" description="Sensor histidine kinase NatK-like C-terminal" evidence="2">
    <location>
        <begin position="340"/>
        <end position="440"/>
    </location>
</feature>
<dbReference type="EMBL" id="ABYI02000047">
    <property type="protein sequence ID" value="EEG72165.1"/>
    <property type="molecule type" value="Genomic_DNA"/>
</dbReference>
<evidence type="ECO:0000259" key="2">
    <source>
        <dbReference type="Pfam" id="PF14501"/>
    </source>
</evidence>
<dbReference type="Proteomes" id="UP000004893">
    <property type="component" value="Unassembled WGS sequence"/>
</dbReference>
<dbReference type="GO" id="GO:0042802">
    <property type="term" value="F:identical protein binding"/>
    <property type="evidence" value="ECO:0007669"/>
    <property type="project" value="TreeGrafter"/>
</dbReference>
<dbReference type="OrthoDB" id="9156435at2"/>
<feature type="transmembrane region" description="Helical" evidence="1">
    <location>
        <begin position="125"/>
        <end position="146"/>
    </location>
</feature>
<dbReference type="InterPro" id="IPR032834">
    <property type="entry name" value="NatK-like_C"/>
</dbReference>
<dbReference type="RefSeq" id="WP_006445121.1">
    <property type="nucleotide sequence ID" value="NZ_CP036524.1"/>
</dbReference>
<reference evidence="3" key="1">
    <citation type="submission" date="2009-02" db="EMBL/GenBank/DDBJ databases">
        <authorList>
            <person name="Fulton L."/>
            <person name="Clifton S."/>
            <person name="Fulton B."/>
            <person name="Xu J."/>
            <person name="Minx P."/>
            <person name="Pepin K.H."/>
            <person name="Johnson M."/>
            <person name="Bhonagiri V."/>
            <person name="Nash W.E."/>
            <person name="Mardis E.R."/>
            <person name="Wilson R.K."/>
        </authorList>
    </citation>
    <scope>NUCLEOTIDE SEQUENCE [LARGE SCALE GENOMIC DNA]</scope>
    <source>
        <strain evidence="3">DSM 15053</strain>
    </source>
</reference>
<dbReference type="HOGENOM" id="CLU_020211_14_0_9"/>
<dbReference type="PANTHER" id="PTHR40448:SF1">
    <property type="entry name" value="TWO-COMPONENT SENSOR HISTIDINE KINASE"/>
    <property type="match status" value="1"/>
</dbReference>
<dbReference type="CDD" id="cd16935">
    <property type="entry name" value="HATPase_AgrC-ComD-like"/>
    <property type="match status" value="1"/>
</dbReference>
<keyword evidence="1" id="KW-0472">Membrane</keyword>